<accession>A0A9P5JYM4</accession>
<dbReference type="AlphaFoldDB" id="A0A9P5JYM4"/>
<evidence type="ECO:0000313" key="3">
    <source>
        <dbReference type="Proteomes" id="UP000759537"/>
    </source>
</evidence>
<feature type="domain" description="Fungal STAND N-terminal Goodbye" evidence="1">
    <location>
        <begin position="64"/>
        <end position="188"/>
    </location>
</feature>
<comment type="caution">
    <text evidence="2">The sequence shown here is derived from an EMBL/GenBank/DDBJ whole genome shotgun (WGS) entry which is preliminary data.</text>
</comment>
<name>A0A9P5JYM4_9AGAM</name>
<dbReference type="Pfam" id="PF17109">
    <property type="entry name" value="Goodbye"/>
    <property type="match status" value="1"/>
</dbReference>
<evidence type="ECO:0000313" key="2">
    <source>
        <dbReference type="EMBL" id="KAF8469857.1"/>
    </source>
</evidence>
<dbReference type="Proteomes" id="UP000759537">
    <property type="component" value="Unassembled WGS sequence"/>
</dbReference>
<dbReference type="InterPro" id="IPR031350">
    <property type="entry name" value="Goodbye_dom"/>
</dbReference>
<evidence type="ECO:0000259" key="1">
    <source>
        <dbReference type="Pfam" id="PF17109"/>
    </source>
</evidence>
<reference evidence="2" key="2">
    <citation type="journal article" date="2020" name="Nat. Commun.">
        <title>Large-scale genome sequencing of mycorrhizal fungi provides insights into the early evolution of symbiotic traits.</title>
        <authorList>
            <person name="Miyauchi S."/>
            <person name="Kiss E."/>
            <person name="Kuo A."/>
            <person name="Drula E."/>
            <person name="Kohler A."/>
            <person name="Sanchez-Garcia M."/>
            <person name="Morin E."/>
            <person name="Andreopoulos B."/>
            <person name="Barry K.W."/>
            <person name="Bonito G."/>
            <person name="Buee M."/>
            <person name="Carver A."/>
            <person name="Chen C."/>
            <person name="Cichocki N."/>
            <person name="Clum A."/>
            <person name="Culley D."/>
            <person name="Crous P.W."/>
            <person name="Fauchery L."/>
            <person name="Girlanda M."/>
            <person name="Hayes R.D."/>
            <person name="Keri Z."/>
            <person name="LaButti K."/>
            <person name="Lipzen A."/>
            <person name="Lombard V."/>
            <person name="Magnuson J."/>
            <person name="Maillard F."/>
            <person name="Murat C."/>
            <person name="Nolan M."/>
            <person name="Ohm R.A."/>
            <person name="Pangilinan J."/>
            <person name="Pereira M.F."/>
            <person name="Perotto S."/>
            <person name="Peter M."/>
            <person name="Pfister S."/>
            <person name="Riley R."/>
            <person name="Sitrit Y."/>
            <person name="Stielow J.B."/>
            <person name="Szollosi G."/>
            <person name="Zifcakova L."/>
            <person name="Stursova M."/>
            <person name="Spatafora J.W."/>
            <person name="Tedersoo L."/>
            <person name="Vaario L.M."/>
            <person name="Yamada A."/>
            <person name="Yan M."/>
            <person name="Wang P."/>
            <person name="Xu J."/>
            <person name="Bruns T."/>
            <person name="Baldrian P."/>
            <person name="Vilgalys R."/>
            <person name="Dunand C."/>
            <person name="Henrissat B."/>
            <person name="Grigoriev I.V."/>
            <person name="Hibbett D."/>
            <person name="Nagy L.G."/>
            <person name="Martin F.M."/>
        </authorList>
    </citation>
    <scope>NUCLEOTIDE SEQUENCE</scope>
    <source>
        <strain evidence="2">Prilba</strain>
    </source>
</reference>
<gene>
    <name evidence="2" type="ORF">DFH94DRAFT_772979</name>
</gene>
<feature type="non-terminal residue" evidence="2">
    <location>
        <position position="224"/>
    </location>
</feature>
<proteinExistence type="predicted"/>
<keyword evidence="3" id="KW-1185">Reference proteome</keyword>
<reference evidence="2" key="1">
    <citation type="submission" date="2019-10" db="EMBL/GenBank/DDBJ databases">
        <authorList>
            <consortium name="DOE Joint Genome Institute"/>
            <person name="Kuo A."/>
            <person name="Miyauchi S."/>
            <person name="Kiss E."/>
            <person name="Drula E."/>
            <person name="Kohler A."/>
            <person name="Sanchez-Garcia M."/>
            <person name="Andreopoulos B."/>
            <person name="Barry K.W."/>
            <person name="Bonito G."/>
            <person name="Buee M."/>
            <person name="Carver A."/>
            <person name="Chen C."/>
            <person name="Cichocki N."/>
            <person name="Clum A."/>
            <person name="Culley D."/>
            <person name="Crous P.W."/>
            <person name="Fauchery L."/>
            <person name="Girlanda M."/>
            <person name="Hayes R."/>
            <person name="Keri Z."/>
            <person name="LaButti K."/>
            <person name="Lipzen A."/>
            <person name="Lombard V."/>
            <person name="Magnuson J."/>
            <person name="Maillard F."/>
            <person name="Morin E."/>
            <person name="Murat C."/>
            <person name="Nolan M."/>
            <person name="Ohm R."/>
            <person name="Pangilinan J."/>
            <person name="Pereira M."/>
            <person name="Perotto S."/>
            <person name="Peter M."/>
            <person name="Riley R."/>
            <person name="Sitrit Y."/>
            <person name="Stielow B."/>
            <person name="Szollosi G."/>
            <person name="Zifcakova L."/>
            <person name="Stursova M."/>
            <person name="Spatafora J.W."/>
            <person name="Tedersoo L."/>
            <person name="Vaario L.-M."/>
            <person name="Yamada A."/>
            <person name="Yan M."/>
            <person name="Wang P."/>
            <person name="Xu J."/>
            <person name="Bruns T."/>
            <person name="Baldrian P."/>
            <person name="Vilgalys R."/>
            <person name="Henrissat B."/>
            <person name="Grigoriev I.V."/>
            <person name="Hibbett D."/>
            <person name="Nagy L.G."/>
            <person name="Martin F.M."/>
        </authorList>
    </citation>
    <scope>NUCLEOTIDE SEQUENCE</scope>
    <source>
        <strain evidence="2">Prilba</strain>
    </source>
</reference>
<organism evidence="2 3">
    <name type="scientific">Russula ochroleuca</name>
    <dbReference type="NCBI Taxonomy" id="152965"/>
    <lineage>
        <taxon>Eukaryota</taxon>
        <taxon>Fungi</taxon>
        <taxon>Dikarya</taxon>
        <taxon>Basidiomycota</taxon>
        <taxon>Agaricomycotina</taxon>
        <taxon>Agaricomycetes</taxon>
        <taxon>Russulales</taxon>
        <taxon>Russulaceae</taxon>
        <taxon>Russula</taxon>
    </lineage>
</organism>
<protein>
    <recommendedName>
        <fullName evidence="1">Fungal STAND N-terminal Goodbye domain-containing protein</fullName>
    </recommendedName>
</protein>
<dbReference type="OrthoDB" id="448455at2759"/>
<sequence>MEHIPNHTSRCRVQTTCRHRSLKVERCARRGRLVTGPFLPSPITCIMPQTSLEAASRSNYQSIFDSALEAYKKKTGKDLTKDPLLRSLENCDSPDAVLTILRAQLLGPGQSQSSRDKMTTWLNPTVNVINAFSATIGGGVGLAYPPAGVIFTGIGVLLSAVKDVSASRGPLIDLFMRIENIFRRMETYIEVPPTPGMTEAVVAVMVEVLCVLAIATKEVKQSRA</sequence>
<dbReference type="EMBL" id="WHVB01000027">
    <property type="protein sequence ID" value="KAF8469857.1"/>
    <property type="molecule type" value="Genomic_DNA"/>
</dbReference>